<keyword evidence="6" id="KW-0067">ATP-binding</keyword>
<name>A0A8D9B7Q7_9HEMI</name>
<comment type="similarity">
    <text evidence="1">Belongs to the protein kinase superfamily. STE Ser/Thr protein kinase family. MAP kinase kinase kinase subfamily.</text>
</comment>
<dbReference type="GO" id="GO:0043123">
    <property type="term" value="P:positive regulation of canonical NF-kappaB signal transduction"/>
    <property type="evidence" value="ECO:0007669"/>
    <property type="project" value="TreeGrafter"/>
</dbReference>
<feature type="region of interest" description="Disordered" evidence="7">
    <location>
        <begin position="125"/>
        <end position="156"/>
    </location>
</feature>
<dbReference type="GO" id="GO:0004709">
    <property type="term" value="F:MAP kinase kinase kinase activity"/>
    <property type="evidence" value="ECO:0007669"/>
    <property type="project" value="TreeGrafter"/>
</dbReference>
<evidence type="ECO:0000313" key="8">
    <source>
        <dbReference type="EMBL" id="CAG6780158.1"/>
    </source>
</evidence>
<keyword evidence="3" id="KW-0808">Transferase</keyword>
<protein>
    <submittedName>
        <fullName evidence="8">Mitogen-activated protein kinase kinase kinase 7</fullName>
    </submittedName>
</protein>
<dbReference type="PANTHER" id="PTHR46716">
    <property type="entry name" value="MITOGEN-ACTIVATED PROTEIN KINASE KINASE KINASE 7"/>
    <property type="match status" value="1"/>
</dbReference>
<evidence type="ECO:0000256" key="4">
    <source>
        <dbReference type="ARBA" id="ARBA00022741"/>
    </source>
</evidence>
<evidence type="ECO:0000256" key="1">
    <source>
        <dbReference type="ARBA" id="ARBA00006529"/>
    </source>
</evidence>
<keyword evidence="2" id="KW-0723">Serine/threonine-protein kinase</keyword>
<evidence type="ECO:0000256" key="2">
    <source>
        <dbReference type="ARBA" id="ARBA00022527"/>
    </source>
</evidence>
<feature type="compositionally biased region" description="Acidic residues" evidence="7">
    <location>
        <begin position="83"/>
        <end position="98"/>
    </location>
</feature>
<dbReference type="EMBL" id="HBUF01617227">
    <property type="protein sequence ID" value="CAG6780158.1"/>
    <property type="molecule type" value="Transcribed_RNA"/>
</dbReference>
<dbReference type="AlphaFoldDB" id="A0A8D9B7Q7"/>
<sequence>MNCIGDRKMYDSHVLEGHDGDVFITLDPQYHPIQPDKSCPESVAIYNEHKDLAAEYLKVQEEIQIQSQRMESLAGLAERLNETEEQYFDSTEDPDEEEEVRKLEEEKESLLQLHRDLKQQLDLIQKNKLKSCPSPSPSSSSSSGGSGGWVASPHPT</sequence>
<evidence type="ECO:0000256" key="6">
    <source>
        <dbReference type="ARBA" id="ARBA00022840"/>
    </source>
</evidence>
<dbReference type="EMBL" id="HBUF01617226">
    <property type="protein sequence ID" value="CAG6780157.1"/>
    <property type="molecule type" value="Transcribed_RNA"/>
</dbReference>
<evidence type="ECO:0000256" key="5">
    <source>
        <dbReference type="ARBA" id="ARBA00022777"/>
    </source>
</evidence>
<organism evidence="8">
    <name type="scientific">Cacopsylla melanoneura</name>
    <dbReference type="NCBI Taxonomy" id="428564"/>
    <lineage>
        <taxon>Eukaryota</taxon>
        <taxon>Metazoa</taxon>
        <taxon>Ecdysozoa</taxon>
        <taxon>Arthropoda</taxon>
        <taxon>Hexapoda</taxon>
        <taxon>Insecta</taxon>
        <taxon>Pterygota</taxon>
        <taxon>Neoptera</taxon>
        <taxon>Paraneoptera</taxon>
        <taxon>Hemiptera</taxon>
        <taxon>Sternorrhyncha</taxon>
        <taxon>Psylloidea</taxon>
        <taxon>Psyllidae</taxon>
        <taxon>Psyllinae</taxon>
        <taxon>Cacopsylla</taxon>
    </lineage>
</organism>
<dbReference type="EMBL" id="HBUF01617225">
    <property type="protein sequence ID" value="CAG6780156.1"/>
    <property type="molecule type" value="Transcribed_RNA"/>
</dbReference>
<keyword evidence="4" id="KW-0547">Nucleotide-binding</keyword>
<evidence type="ECO:0000256" key="3">
    <source>
        <dbReference type="ARBA" id="ARBA00022679"/>
    </source>
</evidence>
<reference evidence="8" key="1">
    <citation type="submission" date="2021-05" db="EMBL/GenBank/DDBJ databases">
        <authorList>
            <person name="Alioto T."/>
            <person name="Alioto T."/>
            <person name="Gomez Garrido J."/>
        </authorList>
    </citation>
    <scope>NUCLEOTIDE SEQUENCE</scope>
</reference>
<dbReference type="GO" id="GO:0007254">
    <property type="term" value="P:JNK cascade"/>
    <property type="evidence" value="ECO:0007669"/>
    <property type="project" value="TreeGrafter"/>
</dbReference>
<dbReference type="GO" id="GO:0006955">
    <property type="term" value="P:immune response"/>
    <property type="evidence" value="ECO:0007669"/>
    <property type="project" value="TreeGrafter"/>
</dbReference>
<feature type="region of interest" description="Disordered" evidence="7">
    <location>
        <begin position="76"/>
        <end position="107"/>
    </location>
</feature>
<accession>A0A8D9B7Q7</accession>
<dbReference type="GO" id="GO:0005524">
    <property type="term" value="F:ATP binding"/>
    <property type="evidence" value="ECO:0007669"/>
    <property type="project" value="UniProtKB-KW"/>
</dbReference>
<evidence type="ECO:0000256" key="7">
    <source>
        <dbReference type="SAM" id="MobiDB-lite"/>
    </source>
</evidence>
<keyword evidence="5 8" id="KW-0418">Kinase</keyword>
<dbReference type="PANTHER" id="PTHR46716:SF1">
    <property type="entry name" value="MITOGEN-ACTIVATED PROTEIN KINASE KINASE KINASE 7"/>
    <property type="match status" value="1"/>
</dbReference>
<proteinExistence type="inferred from homology"/>